<gene>
    <name evidence="2" type="ORF">IFR04_004142</name>
</gene>
<evidence type="ECO:0000256" key="1">
    <source>
        <dbReference type="SAM" id="MobiDB-lite"/>
    </source>
</evidence>
<dbReference type="AlphaFoldDB" id="A0A8H8BSX7"/>
<comment type="caution">
    <text evidence="2">The sequence shown here is derived from an EMBL/GenBank/DDBJ whole genome shotgun (WGS) entry which is preliminary data.</text>
</comment>
<dbReference type="Proteomes" id="UP000664132">
    <property type="component" value="Unassembled WGS sequence"/>
</dbReference>
<dbReference type="EMBL" id="JAFJYH010000045">
    <property type="protein sequence ID" value="KAG4422664.1"/>
    <property type="molecule type" value="Genomic_DNA"/>
</dbReference>
<evidence type="ECO:0000313" key="3">
    <source>
        <dbReference type="Proteomes" id="UP000664132"/>
    </source>
</evidence>
<protein>
    <submittedName>
        <fullName evidence="2">Uncharacterized protein</fullName>
    </submittedName>
</protein>
<name>A0A8H8BSX7_9HELO</name>
<sequence>MSPTTIPLTPRGGFYPVLENFSGIGSLRLQSVSATHDFQDCSVEELLLNEYSKGRAPTWDIQTCDPFPGDPMDWEFDSNWVDDNSQRVVIIRHWLSPAYTEKTQKKAGEESNAIWRSDDSKESWGYYWNWDNYELLPDAVPTPPMLPTPSAPPIPPAPKPTLPKSSNRGMDDLDQAQKEMEEEKKKPVSAEVQAARDKKRKELQEEKDKRDVFMEAKIAEHEKKQGKLPDLPGDDDVFSVNSLASILHQYTLVFFLPSSA</sequence>
<reference evidence="2" key="1">
    <citation type="submission" date="2021-02" db="EMBL/GenBank/DDBJ databases">
        <title>Genome sequence Cadophora malorum strain M34.</title>
        <authorList>
            <person name="Stefanovic E."/>
            <person name="Vu D."/>
            <person name="Scully C."/>
            <person name="Dijksterhuis J."/>
            <person name="Roader J."/>
            <person name="Houbraken J."/>
        </authorList>
    </citation>
    <scope>NUCLEOTIDE SEQUENCE</scope>
    <source>
        <strain evidence="2">M34</strain>
    </source>
</reference>
<proteinExistence type="predicted"/>
<organism evidence="2 3">
    <name type="scientific">Cadophora malorum</name>
    <dbReference type="NCBI Taxonomy" id="108018"/>
    <lineage>
        <taxon>Eukaryota</taxon>
        <taxon>Fungi</taxon>
        <taxon>Dikarya</taxon>
        <taxon>Ascomycota</taxon>
        <taxon>Pezizomycotina</taxon>
        <taxon>Leotiomycetes</taxon>
        <taxon>Helotiales</taxon>
        <taxon>Ploettnerulaceae</taxon>
        <taxon>Cadophora</taxon>
    </lineage>
</organism>
<feature type="region of interest" description="Disordered" evidence="1">
    <location>
        <begin position="144"/>
        <end position="213"/>
    </location>
</feature>
<keyword evidence="3" id="KW-1185">Reference proteome</keyword>
<dbReference type="OrthoDB" id="194443at2759"/>
<feature type="compositionally biased region" description="Pro residues" evidence="1">
    <location>
        <begin position="144"/>
        <end position="161"/>
    </location>
</feature>
<evidence type="ECO:0000313" key="2">
    <source>
        <dbReference type="EMBL" id="KAG4422664.1"/>
    </source>
</evidence>
<feature type="compositionally biased region" description="Basic and acidic residues" evidence="1">
    <location>
        <begin position="169"/>
        <end position="213"/>
    </location>
</feature>
<accession>A0A8H8BSX7</accession>